<evidence type="ECO:0000313" key="2">
    <source>
        <dbReference type="Proteomes" id="UP000294444"/>
    </source>
</evidence>
<gene>
    <name evidence="1" type="ORF">EXH44_02655</name>
</gene>
<name>A0A4P7CME4_9PAST</name>
<dbReference type="Proteomes" id="UP000294444">
    <property type="component" value="Chromosome"/>
</dbReference>
<organism evidence="1 2">
    <name type="scientific">Actinobacillus indolicus</name>
    <dbReference type="NCBI Taxonomy" id="51049"/>
    <lineage>
        <taxon>Bacteria</taxon>
        <taxon>Pseudomonadati</taxon>
        <taxon>Pseudomonadota</taxon>
        <taxon>Gammaproteobacteria</taxon>
        <taxon>Pasteurellales</taxon>
        <taxon>Pasteurellaceae</taxon>
        <taxon>Actinobacillus</taxon>
    </lineage>
</organism>
<dbReference type="AlphaFoldDB" id="A0A4P7CME4"/>
<reference evidence="1 2" key="1">
    <citation type="submission" date="2019-03" db="EMBL/GenBank/DDBJ databases">
        <authorList>
            <person name="Che Y."/>
            <person name="Zhou L."/>
        </authorList>
    </citation>
    <scope>NUCLEOTIDE SEQUENCE [LARGE SCALE GENOMIC DNA]</scope>
    <source>
        <strain evidence="1 2">AIFJ1607</strain>
    </source>
</reference>
<proteinExistence type="predicted"/>
<dbReference type="EMBL" id="CP038145">
    <property type="protein sequence ID" value="QBQ64729.1"/>
    <property type="molecule type" value="Genomic_DNA"/>
</dbReference>
<evidence type="ECO:0000313" key="1">
    <source>
        <dbReference type="EMBL" id="QBQ64729.1"/>
    </source>
</evidence>
<sequence length="80" mass="8217">MLTAIAMLTACSSGEKVEVVKAPSSSNVAPTKVSQTQLPENLPSNVTAICRDGTYSTATDSSACLGNGGVSTIINRYHAE</sequence>
<protein>
    <submittedName>
        <fullName evidence="1">DUF3761 domain-containing protein</fullName>
    </submittedName>
</protein>
<dbReference type="KEGG" id="aio:EXH44_02655"/>
<keyword evidence="2" id="KW-1185">Reference proteome</keyword>
<accession>A0A4P7CME4</accession>